<organism evidence="1 2">
    <name type="scientific">Streptomyces rameus</name>
    <dbReference type="NCBI Taxonomy" id="68261"/>
    <lineage>
        <taxon>Bacteria</taxon>
        <taxon>Bacillati</taxon>
        <taxon>Actinomycetota</taxon>
        <taxon>Actinomycetes</taxon>
        <taxon>Kitasatosporales</taxon>
        <taxon>Streptomycetaceae</taxon>
        <taxon>Streptomyces</taxon>
    </lineage>
</organism>
<name>A0ABP6NM67_9ACTN</name>
<dbReference type="RefSeq" id="WP_345055107.1">
    <property type="nucleotide sequence ID" value="NZ_BAAAVM010000066.1"/>
</dbReference>
<dbReference type="EMBL" id="BAAAVM010000066">
    <property type="protein sequence ID" value="GAA3152914.1"/>
    <property type="molecule type" value="Genomic_DNA"/>
</dbReference>
<evidence type="ECO:0000313" key="1">
    <source>
        <dbReference type="EMBL" id="GAA3152914.1"/>
    </source>
</evidence>
<sequence>MSGAGAPREGAVPAAADAADAPCLVDSLAATPGSESRARLGCLIARSAVLDPER</sequence>
<evidence type="ECO:0000313" key="2">
    <source>
        <dbReference type="Proteomes" id="UP001500893"/>
    </source>
</evidence>
<keyword evidence="2" id="KW-1185">Reference proteome</keyword>
<accession>A0ABP6NM67</accession>
<dbReference type="Proteomes" id="UP001500893">
    <property type="component" value="Unassembled WGS sequence"/>
</dbReference>
<protein>
    <submittedName>
        <fullName evidence="1">Uncharacterized protein</fullName>
    </submittedName>
</protein>
<gene>
    <name evidence="1" type="ORF">GCM10010521_45970</name>
</gene>
<proteinExistence type="predicted"/>
<comment type="caution">
    <text evidence="1">The sequence shown here is derived from an EMBL/GenBank/DDBJ whole genome shotgun (WGS) entry which is preliminary data.</text>
</comment>
<reference evidence="2" key="1">
    <citation type="journal article" date="2019" name="Int. J. Syst. Evol. Microbiol.">
        <title>The Global Catalogue of Microorganisms (GCM) 10K type strain sequencing project: providing services to taxonomists for standard genome sequencing and annotation.</title>
        <authorList>
            <consortium name="The Broad Institute Genomics Platform"/>
            <consortium name="The Broad Institute Genome Sequencing Center for Infectious Disease"/>
            <person name="Wu L."/>
            <person name="Ma J."/>
        </authorList>
    </citation>
    <scope>NUCLEOTIDE SEQUENCE [LARGE SCALE GENOMIC DNA]</scope>
    <source>
        <strain evidence="2">JCM 11574</strain>
    </source>
</reference>